<comment type="caution">
    <text evidence="2">The sequence shown here is derived from an EMBL/GenBank/DDBJ whole genome shotgun (WGS) entry which is preliminary data.</text>
</comment>
<organism evidence="2 3">
    <name type="scientific">Streptosporangium becharense</name>
    <dbReference type="NCBI Taxonomy" id="1816182"/>
    <lineage>
        <taxon>Bacteria</taxon>
        <taxon>Bacillati</taxon>
        <taxon>Actinomycetota</taxon>
        <taxon>Actinomycetes</taxon>
        <taxon>Streptosporangiales</taxon>
        <taxon>Streptosporangiaceae</taxon>
        <taxon>Streptosporangium</taxon>
    </lineage>
</organism>
<reference evidence="2 3" key="1">
    <citation type="submission" date="2020-08" db="EMBL/GenBank/DDBJ databases">
        <title>Sequencing the genomes of 1000 actinobacteria strains.</title>
        <authorList>
            <person name="Klenk H.-P."/>
        </authorList>
    </citation>
    <scope>NUCLEOTIDE SEQUENCE [LARGE SCALE GENOMIC DNA]</scope>
    <source>
        <strain evidence="2 3">DSM 46887</strain>
    </source>
</reference>
<proteinExistence type="predicted"/>
<gene>
    <name evidence="2" type="ORF">F4562_002716</name>
</gene>
<name>A0A7W9IGI2_9ACTN</name>
<evidence type="ECO:0000256" key="1">
    <source>
        <dbReference type="SAM" id="Phobius"/>
    </source>
</evidence>
<keyword evidence="3" id="KW-1185">Reference proteome</keyword>
<dbReference type="RefSeq" id="WP_184538161.1">
    <property type="nucleotide sequence ID" value="NZ_JACHMP010000001.1"/>
</dbReference>
<keyword evidence="1" id="KW-0472">Membrane</keyword>
<feature type="transmembrane region" description="Helical" evidence="1">
    <location>
        <begin position="90"/>
        <end position="110"/>
    </location>
</feature>
<dbReference type="EMBL" id="JACHMP010000001">
    <property type="protein sequence ID" value="MBB5819654.1"/>
    <property type="molecule type" value="Genomic_DNA"/>
</dbReference>
<sequence length="136" mass="14807">MKWVPWLGAVLLVAGLGAGVLSGVALSRASETRERIDSSLQRASELISEAETVKETDPAKYEELLAEARRSTNFAELDQQEYFTQSDGGWYLAGGAGAGVIGGTVLLAVYRFRIVPRQRMAQWQAPQQPGMWPPAV</sequence>
<dbReference type="AlphaFoldDB" id="A0A7W9IGI2"/>
<keyword evidence="1" id="KW-0812">Transmembrane</keyword>
<evidence type="ECO:0000313" key="2">
    <source>
        <dbReference type="EMBL" id="MBB5819654.1"/>
    </source>
</evidence>
<dbReference type="Proteomes" id="UP000540685">
    <property type="component" value="Unassembled WGS sequence"/>
</dbReference>
<evidence type="ECO:0000313" key="3">
    <source>
        <dbReference type="Proteomes" id="UP000540685"/>
    </source>
</evidence>
<keyword evidence="1" id="KW-1133">Transmembrane helix</keyword>
<protein>
    <submittedName>
        <fullName evidence="2">Uncharacterized protein</fullName>
    </submittedName>
</protein>
<accession>A0A7W9IGI2</accession>